<keyword evidence="7" id="KW-0969">Cilium</keyword>
<dbReference type="GO" id="GO:0071973">
    <property type="term" value="P:bacterial-type flagellum-dependent cell motility"/>
    <property type="evidence" value="ECO:0007669"/>
    <property type="project" value="TreeGrafter"/>
</dbReference>
<evidence type="ECO:0000256" key="3">
    <source>
        <dbReference type="ARBA" id="ARBA00022490"/>
    </source>
</evidence>
<keyword evidence="3 6" id="KW-0963">Cytoplasm</keyword>
<gene>
    <name evidence="7" type="primary">fliS</name>
    <name evidence="7" type="ORF">ENI96_14735</name>
</gene>
<protein>
    <recommendedName>
        <fullName evidence="6">Flagellar secretion chaperone FliS</fullName>
    </recommendedName>
</protein>
<dbReference type="PANTHER" id="PTHR34773">
    <property type="entry name" value="FLAGELLAR SECRETION CHAPERONE FLIS"/>
    <property type="match status" value="1"/>
</dbReference>
<keyword evidence="7" id="KW-0966">Cell projection</keyword>
<dbReference type="SUPFAM" id="SSF101116">
    <property type="entry name" value="Flagellar export chaperone FliS"/>
    <property type="match status" value="1"/>
</dbReference>
<dbReference type="Proteomes" id="UP000886251">
    <property type="component" value="Unassembled WGS sequence"/>
</dbReference>
<dbReference type="AlphaFoldDB" id="A0A831RR15"/>
<evidence type="ECO:0000256" key="1">
    <source>
        <dbReference type="ARBA" id="ARBA00004514"/>
    </source>
</evidence>
<dbReference type="Pfam" id="PF02561">
    <property type="entry name" value="FliS"/>
    <property type="match status" value="1"/>
</dbReference>
<dbReference type="CDD" id="cd16098">
    <property type="entry name" value="FliS"/>
    <property type="match status" value="1"/>
</dbReference>
<organism evidence="7">
    <name type="scientific">Sedimenticola thiotaurini</name>
    <dbReference type="NCBI Taxonomy" id="1543721"/>
    <lineage>
        <taxon>Bacteria</taxon>
        <taxon>Pseudomonadati</taxon>
        <taxon>Pseudomonadota</taxon>
        <taxon>Gammaproteobacteria</taxon>
        <taxon>Chromatiales</taxon>
        <taxon>Sedimenticolaceae</taxon>
        <taxon>Sedimenticola</taxon>
    </lineage>
</organism>
<dbReference type="PIRSF" id="PIRSF039090">
    <property type="entry name" value="Flis"/>
    <property type="match status" value="1"/>
</dbReference>
<dbReference type="InterPro" id="IPR003713">
    <property type="entry name" value="FliS"/>
</dbReference>
<dbReference type="InterPro" id="IPR036584">
    <property type="entry name" value="FliS_sf"/>
</dbReference>
<accession>A0A831RR15</accession>
<dbReference type="GO" id="GO:0044780">
    <property type="term" value="P:bacterial-type flagellum assembly"/>
    <property type="evidence" value="ECO:0007669"/>
    <property type="project" value="InterPro"/>
</dbReference>
<dbReference type="GO" id="GO:0005829">
    <property type="term" value="C:cytosol"/>
    <property type="evidence" value="ECO:0007669"/>
    <property type="project" value="UniProtKB-SubCell"/>
</dbReference>
<evidence type="ECO:0000256" key="2">
    <source>
        <dbReference type="ARBA" id="ARBA00008787"/>
    </source>
</evidence>
<proteinExistence type="inferred from homology"/>
<dbReference type="EMBL" id="DRKP01000187">
    <property type="protein sequence ID" value="HEB97676.1"/>
    <property type="molecule type" value="Genomic_DNA"/>
</dbReference>
<keyword evidence="5" id="KW-0143">Chaperone</keyword>
<keyword evidence="4 6" id="KW-1005">Bacterial flagellum biogenesis</keyword>
<keyword evidence="7" id="KW-0282">Flagellum</keyword>
<dbReference type="PANTHER" id="PTHR34773:SF1">
    <property type="entry name" value="FLAGELLAR SECRETION CHAPERONE FLIS"/>
    <property type="match status" value="1"/>
</dbReference>
<comment type="subcellular location">
    <subcellularLocation>
        <location evidence="1 6">Cytoplasm</location>
        <location evidence="1 6">Cytosol</location>
    </subcellularLocation>
</comment>
<dbReference type="NCBIfam" id="TIGR00208">
    <property type="entry name" value="fliS"/>
    <property type="match status" value="1"/>
</dbReference>
<reference evidence="7" key="1">
    <citation type="journal article" date="2020" name="mSystems">
        <title>Genome- and Community-Level Interaction Insights into Carbon Utilization and Element Cycling Functions of Hydrothermarchaeota in Hydrothermal Sediment.</title>
        <authorList>
            <person name="Zhou Z."/>
            <person name="Liu Y."/>
            <person name="Xu W."/>
            <person name="Pan J."/>
            <person name="Luo Z.H."/>
            <person name="Li M."/>
        </authorList>
    </citation>
    <scope>NUCLEOTIDE SEQUENCE [LARGE SCALE GENOMIC DNA]</scope>
    <source>
        <strain evidence="7">HyVt-443</strain>
    </source>
</reference>
<evidence type="ECO:0000313" key="7">
    <source>
        <dbReference type="EMBL" id="HEB97676.1"/>
    </source>
</evidence>
<sequence>MVKSRINSALSQYQSVSISSRVEDATPHRLIQMLMEGALDKIATAKGHMLHDEPAEKGRHISWAISIISGLQNSLDMDRGGELSRNLDDLYDYMVRRLGEAGASNDPAILDEISSLLLEVKGAWDVIPQQLAAESRKAAS</sequence>
<evidence type="ECO:0000256" key="5">
    <source>
        <dbReference type="ARBA" id="ARBA00023186"/>
    </source>
</evidence>
<comment type="similarity">
    <text evidence="2 6">Belongs to the FliS family.</text>
</comment>
<comment type="caution">
    <text evidence="7">The sequence shown here is derived from an EMBL/GenBank/DDBJ whole genome shotgun (WGS) entry which is preliminary data.</text>
</comment>
<evidence type="ECO:0000256" key="6">
    <source>
        <dbReference type="PIRNR" id="PIRNR039090"/>
    </source>
</evidence>
<evidence type="ECO:0000256" key="4">
    <source>
        <dbReference type="ARBA" id="ARBA00022795"/>
    </source>
</evidence>
<name>A0A831RR15_9GAMM</name>
<dbReference type="Gene3D" id="1.20.120.340">
    <property type="entry name" value="Flagellar protein FliS"/>
    <property type="match status" value="1"/>
</dbReference>